<dbReference type="GO" id="GO:0051539">
    <property type="term" value="F:4 iron, 4 sulfur cluster binding"/>
    <property type="evidence" value="ECO:0007669"/>
    <property type="project" value="UniProtKB-KW"/>
</dbReference>
<dbReference type="EMBL" id="CP002546">
    <property type="protein sequence ID" value="ADY59556.1"/>
    <property type="molecule type" value="Genomic_DNA"/>
</dbReference>
<dbReference type="Pfam" id="PF13307">
    <property type="entry name" value="Helicase_C_2"/>
    <property type="match status" value="1"/>
</dbReference>
<comment type="cofactor">
    <cofactor evidence="1">
        <name>[4Fe-4S] cluster</name>
        <dbReference type="ChEBI" id="CHEBI:49883"/>
    </cofactor>
</comment>
<dbReference type="InterPro" id="IPR045028">
    <property type="entry name" value="DinG/Rad3-like"/>
</dbReference>
<dbReference type="Proteomes" id="UP000006860">
    <property type="component" value="Chromosome"/>
</dbReference>
<dbReference type="GO" id="GO:0003677">
    <property type="term" value="F:DNA binding"/>
    <property type="evidence" value="ECO:0007669"/>
    <property type="project" value="UniProtKB-KW"/>
</dbReference>
<evidence type="ECO:0000256" key="7">
    <source>
        <dbReference type="ARBA" id="ARBA00022806"/>
    </source>
</evidence>
<dbReference type="SUPFAM" id="SSF52540">
    <property type="entry name" value="P-loop containing nucleoside triphosphate hydrolases"/>
    <property type="match status" value="1"/>
</dbReference>
<dbReference type="GO" id="GO:0043139">
    <property type="term" value="F:5'-3' DNA helicase activity"/>
    <property type="evidence" value="ECO:0007669"/>
    <property type="project" value="UniProtKB-EC"/>
</dbReference>
<dbReference type="AlphaFoldDB" id="F0SHS6"/>
<dbReference type="InterPro" id="IPR027417">
    <property type="entry name" value="P-loop_NTPase"/>
</dbReference>
<keyword evidence="11" id="KW-0238">DNA-binding</keyword>
<dbReference type="SMART" id="SM00491">
    <property type="entry name" value="HELICc2"/>
    <property type="match status" value="1"/>
</dbReference>
<dbReference type="SMART" id="SM00487">
    <property type="entry name" value="DEXDc"/>
    <property type="match status" value="1"/>
</dbReference>
<dbReference type="InterPro" id="IPR014001">
    <property type="entry name" value="Helicase_ATP-bd"/>
</dbReference>
<dbReference type="OrthoDB" id="9803913at2"/>
<keyword evidence="10" id="KW-0411">Iron-sulfur</keyword>
<evidence type="ECO:0000256" key="2">
    <source>
        <dbReference type="ARBA" id="ARBA00022485"/>
    </source>
</evidence>
<keyword evidence="9" id="KW-0408">Iron</keyword>
<dbReference type="InterPro" id="IPR014013">
    <property type="entry name" value="Helic_SF1/SF2_ATP-bd_DinG/Rad3"/>
</dbReference>
<keyword evidence="6" id="KW-0378">Hydrolase</keyword>
<evidence type="ECO:0000313" key="19">
    <source>
        <dbReference type="Proteomes" id="UP000006860"/>
    </source>
</evidence>
<sequence>MSESPPLSAEQILGPQGRIAARLPNYEFRAQQLEMAQAVERAIADKNHLIVEAGTGTGKSFAYLVPSILSVLNPSQQKQSGGDRPTEKKRVVISTQTISLQEQLMQKDIPFLNSILPVEFSAVLVKGRGNYVSLRRLKGAVEKTVSLFPDEHQLQQLTSLNRWSKDTNDGSLADLGFRPLPQVWEEVRSEHGNCLGRKCPTYEKCLYYKARRRVWNADLLVVNHALFFADLALRREGASILPDYEAVIFDEAHTLEAVASDHLGDAVSNTQVNYMLTKLFNDRANKGLLVHHGFRKGQQMVSRLYMVADDFFARIDQYLKEHGSTNGRVRRPVNLDNGLTPELAALASSIHEFAESLEKDEERIELVAAADRLNGLANSLKNWLEQNLADAVYWGEVSRGRQTRIKLTAAPIDVGAVLRNELFDQIPTTVLTSATIAVGQQSFQFVKNRLGLSSGEELKVGSPFNYREQMKLILCRRMPDPSQEAQAYERAAFERIKKYVLQTRGRAFVLFTSYKMLNNCAQQLQGWFNQNGLNLYTQGKDVSRSLLLDRFRKDPAGVLFGSDSFWQGVDVPGEALQNVIITRLPFSVPDQPLREARVERIRQRGGNPFLEYQVPEAVIKLKQGVGRLIRTQSDRGQVVILDPRIQTKPYGQQFLTSLPDCEIVVE</sequence>
<protein>
    <recommendedName>
        <fullName evidence="15">DNA 5'-3' helicase</fullName>
        <ecNumber evidence="15">5.6.2.3</ecNumber>
    </recommendedName>
</protein>
<dbReference type="PANTHER" id="PTHR11472">
    <property type="entry name" value="DNA REPAIR DEAD HELICASE RAD3/XP-D SUBFAMILY MEMBER"/>
    <property type="match status" value="1"/>
</dbReference>
<accession>F0SHS6</accession>
<dbReference type="InterPro" id="IPR010614">
    <property type="entry name" value="RAD3-like_helicase_DEAD"/>
</dbReference>
<reference evidence="19" key="1">
    <citation type="submission" date="2011-02" db="EMBL/GenBank/DDBJ databases">
        <title>The complete genome of Planctomyces brasiliensis DSM 5305.</title>
        <authorList>
            <person name="Lucas S."/>
            <person name="Copeland A."/>
            <person name="Lapidus A."/>
            <person name="Bruce D."/>
            <person name="Goodwin L."/>
            <person name="Pitluck S."/>
            <person name="Kyrpides N."/>
            <person name="Mavromatis K."/>
            <person name="Pagani I."/>
            <person name="Ivanova N."/>
            <person name="Ovchinnikova G."/>
            <person name="Lu M."/>
            <person name="Detter J.C."/>
            <person name="Han C."/>
            <person name="Land M."/>
            <person name="Hauser L."/>
            <person name="Markowitz V."/>
            <person name="Cheng J.-F."/>
            <person name="Hugenholtz P."/>
            <person name="Woyke T."/>
            <person name="Wu D."/>
            <person name="Tindall B."/>
            <person name="Pomrenke H.G."/>
            <person name="Brambilla E."/>
            <person name="Klenk H.-P."/>
            <person name="Eisen J.A."/>
        </authorList>
    </citation>
    <scope>NUCLEOTIDE SEQUENCE [LARGE SCALE GENOMIC DNA]</scope>
    <source>
        <strain evidence="19">ATCC 49424 / DSM 5305 / JCM 21570 / NBRC 103401 / IFAM 1448</strain>
    </source>
</reference>
<keyword evidence="3" id="KW-0479">Metal-binding</keyword>
<keyword evidence="2" id="KW-0004">4Fe-4S</keyword>
<gene>
    <name evidence="18" type="ordered locus">Plabr_1949</name>
</gene>
<dbReference type="PROSITE" id="PS51193">
    <property type="entry name" value="HELICASE_ATP_BIND_2"/>
    <property type="match status" value="1"/>
</dbReference>
<keyword evidence="7 18" id="KW-0347">Helicase</keyword>
<evidence type="ECO:0000256" key="13">
    <source>
        <dbReference type="ARBA" id="ARBA00023235"/>
    </source>
</evidence>
<dbReference type="GO" id="GO:0046872">
    <property type="term" value="F:metal ion binding"/>
    <property type="evidence" value="ECO:0007669"/>
    <property type="project" value="UniProtKB-KW"/>
</dbReference>
<dbReference type="InterPro" id="IPR006555">
    <property type="entry name" value="ATP-dep_Helicase_C"/>
</dbReference>
<proteinExistence type="inferred from homology"/>
<name>F0SHS6_RUBBR</name>
<dbReference type="eggNOG" id="COG1199">
    <property type="taxonomic scope" value="Bacteria"/>
</dbReference>
<dbReference type="InterPro" id="IPR006554">
    <property type="entry name" value="Helicase-like_DEXD_c2"/>
</dbReference>
<dbReference type="GO" id="GO:0016818">
    <property type="term" value="F:hydrolase activity, acting on acid anhydrides, in phosphorus-containing anhydrides"/>
    <property type="evidence" value="ECO:0007669"/>
    <property type="project" value="InterPro"/>
</dbReference>
<dbReference type="KEGG" id="pbs:Plabr_1949"/>
<evidence type="ECO:0000256" key="11">
    <source>
        <dbReference type="ARBA" id="ARBA00023125"/>
    </source>
</evidence>
<comment type="similarity">
    <text evidence="14">Belongs to the helicase family. DinG subfamily.</text>
</comment>
<evidence type="ECO:0000256" key="10">
    <source>
        <dbReference type="ARBA" id="ARBA00023014"/>
    </source>
</evidence>
<dbReference type="FunFam" id="3.40.50.300:FF:000437">
    <property type="entry name" value="ATP-dependent DNA helicase DinG"/>
    <property type="match status" value="1"/>
</dbReference>
<keyword evidence="4" id="KW-0547">Nucleotide-binding</keyword>
<keyword evidence="19" id="KW-1185">Reference proteome</keyword>
<dbReference type="Pfam" id="PF00270">
    <property type="entry name" value="DEAD"/>
    <property type="match status" value="1"/>
</dbReference>
<evidence type="ECO:0000256" key="9">
    <source>
        <dbReference type="ARBA" id="ARBA00023004"/>
    </source>
</evidence>
<dbReference type="PANTHER" id="PTHR11472:SF34">
    <property type="entry name" value="REGULATOR OF TELOMERE ELONGATION HELICASE 1"/>
    <property type="match status" value="1"/>
</dbReference>
<evidence type="ECO:0000256" key="5">
    <source>
        <dbReference type="ARBA" id="ARBA00022763"/>
    </source>
</evidence>
<dbReference type="GO" id="GO:0005524">
    <property type="term" value="F:ATP binding"/>
    <property type="evidence" value="ECO:0007669"/>
    <property type="project" value="UniProtKB-KW"/>
</dbReference>
<dbReference type="RefSeq" id="WP_013628283.1">
    <property type="nucleotide sequence ID" value="NC_015174.1"/>
</dbReference>
<dbReference type="Gene3D" id="3.40.50.300">
    <property type="entry name" value="P-loop containing nucleotide triphosphate hydrolases"/>
    <property type="match status" value="2"/>
</dbReference>
<dbReference type="STRING" id="756272.Plabr_1949"/>
<keyword evidence="12" id="KW-0234">DNA repair</keyword>
<evidence type="ECO:0000256" key="14">
    <source>
        <dbReference type="ARBA" id="ARBA00038058"/>
    </source>
</evidence>
<keyword evidence="13" id="KW-0413">Isomerase</keyword>
<evidence type="ECO:0000256" key="4">
    <source>
        <dbReference type="ARBA" id="ARBA00022741"/>
    </source>
</evidence>
<dbReference type="Pfam" id="PF06733">
    <property type="entry name" value="DEAD_2"/>
    <property type="match status" value="1"/>
</dbReference>
<dbReference type="GO" id="GO:0006281">
    <property type="term" value="P:DNA repair"/>
    <property type="evidence" value="ECO:0007669"/>
    <property type="project" value="UniProtKB-KW"/>
</dbReference>
<dbReference type="HOGENOM" id="CLU_012117_2_0_0"/>
<feature type="domain" description="Helicase ATP-binding" evidence="17">
    <location>
        <begin position="18"/>
        <end position="299"/>
    </location>
</feature>
<dbReference type="SMART" id="SM00488">
    <property type="entry name" value="DEXDc2"/>
    <property type="match status" value="1"/>
</dbReference>
<evidence type="ECO:0000256" key="12">
    <source>
        <dbReference type="ARBA" id="ARBA00023204"/>
    </source>
</evidence>
<comment type="catalytic activity">
    <reaction evidence="16">
        <text>ATP + H2O = ADP + phosphate + H(+)</text>
        <dbReference type="Rhea" id="RHEA:13065"/>
        <dbReference type="ChEBI" id="CHEBI:15377"/>
        <dbReference type="ChEBI" id="CHEBI:15378"/>
        <dbReference type="ChEBI" id="CHEBI:30616"/>
        <dbReference type="ChEBI" id="CHEBI:43474"/>
        <dbReference type="ChEBI" id="CHEBI:456216"/>
        <dbReference type="EC" id="5.6.2.3"/>
    </reaction>
</comment>
<evidence type="ECO:0000256" key="16">
    <source>
        <dbReference type="ARBA" id="ARBA00048954"/>
    </source>
</evidence>
<dbReference type="EC" id="5.6.2.3" evidence="15"/>
<organism evidence="18 19">
    <name type="scientific">Rubinisphaera brasiliensis (strain ATCC 49424 / DSM 5305 / JCM 21570 / IAM 15109 / NBRC 103401 / IFAM 1448)</name>
    <name type="common">Planctomyces brasiliensis</name>
    <dbReference type="NCBI Taxonomy" id="756272"/>
    <lineage>
        <taxon>Bacteria</taxon>
        <taxon>Pseudomonadati</taxon>
        <taxon>Planctomycetota</taxon>
        <taxon>Planctomycetia</taxon>
        <taxon>Planctomycetales</taxon>
        <taxon>Planctomycetaceae</taxon>
        <taxon>Rubinisphaera</taxon>
    </lineage>
</organism>
<evidence type="ECO:0000256" key="1">
    <source>
        <dbReference type="ARBA" id="ARBA00001966"/>
    </source>
</evidence>
<dbReference type="InterPro" id="IPR011545">
    <property type="entry name" value="DEAD/DEAH_box_helicase_dom"/>
</dbReference>
<evidence type="ECO:0000256" key="6">
    <source>
        <dbReference type="ARBA" id="ARBA00022801"/>
    </source>
</evidence>
<evidence type="ECO:0000256" key="8">
    <source>
        <dbReference type="ARBA" id="ARBA00022840"/>
    </source>
</evidence>
<evidence type="ECO:0000313" key="18">
    <source>
        <dbReference type="EMBL" id="ADY59556.1"/>
    </source>
</evidence>
<evidence type="ECO:0000256" key="3">
    <source>
        <dbReference type="ARBA" id="ARBA00022723"/>
    </source>
</evidence>
<keyword evidence="5" id="KW-0227">DNA damage</keyword>
<evidence type="ECO:0000256" key="15">
    <source>
        <dbReference type="ARBA" id="ARBA00044969"/>
    </source>
</evidence>
<evidence type="ECO:0000259" key="17">
    <source>
        <dbReference type="PROSITE" id="PS51193"/>
    </source>
</evidence>
<keyword evidence="8" id="KW-0067">ATP-binding</keyword>